<dbReference type="Proteomes" id="UP000241074">
    <property type="component" value="Chromosome"/>
</dbReference>
<accession>A0A2P1PST7</accession>
<dbReference type="RefSeq" id="WP_106891837.1">
    <property type="nucleotide sequence ID" value="NZ_CP027860.1"/>
</dbReference>
<organism evidence="6 7">
    <name type="scientific">Ahniella affigens</name>
    <dbReference type="NCBI Taxonomy" id="2021234"/>
    <lineage>
        <taxon>Bacteria</taxon>
        <taxon>Pseudomonadati</taxon>
        <taxon>Pseudomonadota</taxon>
        <taxon>Gammaproteobacteria</taxon>
        <taxon>Lysobacterales</taxon>
        <taxon>Rhodanobacteraceae</taxon>
        <taxon>Ahniella</taxon>
    </lineage>
</organism>
<dbReference type="InterPro" id="IPR000962">
    <property type="entry name" value="Znf_DskA_TraR"/>
</dbReference>
<dbReference type="KEGG" id="xba:C7S18_12220"/>
<dbReference type="Gene3D" id="1.20.120.910">
    <property type="entry name" value="DksA, coiled-coil domain"/>
    <property type="match status" value="1"/>
</dbReference>
<dbReference type="EMBL" id="CP027860">
    <property type="protein sequence ID" value="AVP97917.1"/>
    <property type="molecule type" value="Genomic_DNA"/>
</dbReference>
<keyword evidence="2" id="KW-0863">Zinc-finger</keyword>
<dbReference type="GO" id="GO:0008270">
    <property type="term" value="F:zinc ion binding"/>
    <property type="evidence" value="ECO:0007669"/>
    <property type="project" value="UniProtKB-KW"/>
</dbReference>
<feature type="domain" description="Zinc finger DksA/TraR C4-type" evidence="5">
    <location>
        <begin position="33"/>
        <end position="65"/>
    </location>
</feature>
<protein>
    <recommendedName>
        <fullName evidence="5">Zinc finger DksA/TraR C4-type domain-containing protein</fullName>
    </recommendedName>
</protein>
<reference evidence="6 7" key="1">
    <citation type="submission" date="2018-03" db="EMBL/GenBank/DDBJ databases">
        <title>Ahniella affigens gen. nov., sp. nov., a gammaproteobacterium isolated from sandy soil near a stream.</title>
        <authorList>
            <person name="Ko Y."/>
            <person name="Kim J.-H."/>
        </authorList>
    </citation>
    <scope>NUCLEOTIDE SEQUENCE [LARGE SCALE GENOMIC DNA]</scope>
    <source>
        <strain evidence="6 7">D13</strain>
    </source>
</reference>
<keyword evidence="7" id="KW-1185">Reference proteome</keyword>
<keyword evidence="3" id="KW-0862">Zinc</keyword>
<keyword evidence="1" id="KW-0479">Metal-binding</keyword>
<proteinExistence type="predicted"/>
<dbReference type="PROSITE" id="PS51128">
    <property type="entry name" value="ZF_DKSA_2"/>
    <property type="match status" value="1"/>
</dbReference>
<reference evidence="6 7" key="2">
    <citation type="submission" date="2018-03" db="EMBL/GenBank/DDBJ databases">
        <authorList>
            <person name="Keele B.F."/>
        </authorList>
    </citation>
    <scope>NUCLEOTIDE SEQUENCE [LARGE SCALE GENOMIC DNA]</scope>
    <source>
        <strain evidence="6 7">D13</strain>
    </source>
</reference>
<feature type="zinc finger region" description="dksA C4-type" evidence="4">
    <location>
        <begin position="35"/>
        <end position="59"/>
    </location>
</feature>
<dbReference type="PANTHER" id="PTHR38777:SF1">
    <property type="entry name" value="DNAK SUPPRESSOR PROTEIN"/>
    <property type="match status" value="1"/>
</dbReference>
<evidence type="ECO:0000256" key="1">
    <source>
        <dbReference type="ARBA" id="ARBA00022723"/>
    </source>
</evidence>
<evidence type="ECO:0000259" key="5">
    <source>
        <dbReference type="Pfam" id="PF01258"/>
    </source>
</evidence>
<name>A0A2P1PST7_9GAMM</name>
<sequence length="71" mass="7662">MIDDVDRANDLADAERAASIAAILTPVAARARTNCIACGERISDARLAAVPFAQHCVDCANTAEKLERHRR</sequence>
<evidence type="ECO:0000256" key="4">
    <source>
        <dbReference type="PROSITE-ProRule" id="PRU00510"/>
    </source>
</evidence>
<dbReference type="AlphaFoldDB" id="A0A2P1PST7"/>
<dbReference type="GO" id="GO:1900378">
    <property type="term" value="P:positive regulation of secondary metabolite biosynthetic process"/>
    <property type="evidence" value="ECO:0007669"/>
    <property type="project" value="TreeGrafter"/>
</dbReference>
<evidence type="ECO:0000313" key="7">
    <source>
        <dbReference type="Proteomes" id="UP000241074"/>
    </source>
</evidence>
<evidence type="ECO:0000256" key="3">
    <source>
        <dbReference type="ARBA" id="ARBA00022833"/>
    </source>
</evidence>
<dbReference type="OrthoDB" id="962301at2"/>
<dbReference type="Pfam" id="PF01258">
    <property type="entry name" value="zf-dskA_traR"/>
    <property type="match status" value="1"/>
</dbReference>
<dbReference type="SUPFAM" id="SSF57716">
    <property type="entry name" value="Glucocorticoid receptor-like (DNA-binding domain)"/>
    <property type="match status" value="1"/>
</dbReference>
<dbReference type="PANTHER" id="PTHR38777">
    <property type="entry name" value="FELS-2 PROPHAGE PROTEIN"/>
    <property type="match status" value="1"/>
</dbReference>
<evidence type="ECO:0000313" key="6">
    <source>
        <dbReference type="EMBL" id="AVP97917.1"/>
    </source>
</evidence>
<evidence type="ECO:0000256" key="2">
    <source>
        <dbReference type="ARBA" id="ARBA00022771"/>
    </source>
</evidence>
<gene>
    <name evidence="6" type="ORF">C7S18_12220</name>
</gene>